<evidence type="ECO:0000256" key="1">
    <source>
        <dbReference type="SAM" id="Phobius"/>
    </source>
</evidence>
<proteinExistence type="predicted"/>
<keyword evidence="1" id="KW-0472">Membrane</keyword>
<evidence type="ECO:0008006" key="4">
    <source>
        <dbReference type="Google" id="ProtNLM"/>
    </source>
</evidence>
<feature type="transmembrane region" description="Helical" evidence="1">
    <location>
        <begin position="123"/>
        <end position="141"/>
    </location>
</feature>
<dbReference type="Proteomes" id="UP000746595">
    <property type="component" value="Unassembled WGS sequence"/>
</dbReference>
<accession>A0ABX1G5W5</accession>
<protein>
    <recommendedName>
        <fullName evidence="4">ATP synthase subunit I</fullName>
    </recommendedName>
</protein>
<feature type="transmembrane region" description="Helical" evidence="1">
    <location>
        <begin position="59"/>
        <end position="76"/>
    </location>
</feature>
<comment type="caution">
    <text evidence="2">The sequence shown here is derived from an EMBL/GenBank/DDBJ whole genome shotgun (WGS) entry which is preliminary data.</text>
</comment>
<reference evidence="2 3" key="1">
    <citation type="submission" date="2020-04" db="EMBL/GenBank/DDBJ databases">
        <title>Paeniglutamicibacter sp. ANT13_2, a novel actinomycete isolated from sediment in Antarctica.</title>
        <authorList>
            <person name="Sakdapetsiri C."/>
            <person name="Pinyakong O."/>
        </authorList>
    </citation>
    <scope>NUCLEOTIDE SEQUENCE [LARGE SCALE GENOMIC DNA]</scope>
    <source>
        <strain evidence="2 3">ANT13_2</strain>
    </source>
</reference>
<dbReference type="RefSeq" id="WP_168152489.1">
    <property type="nucleotide sequence ID" value="NZ_JAAWVT010000006.1"/>
</dbReference>
<keyword evidence="1" id="KW-1133">Transmembrane helix</keyword>
<keyword evidence="3" id="KW-1185">Reference proteome</keyword>
<evidence type="ECO:0000313" key="2">
    <source>
        <dbReference type="EMBL" id="NKG21651.1"/>
    </source>
</evidence>
<name>A0ABX1G5W5_9MICC</name>
<dbReference type="EMBL" id="JAAWVT010000006">
    <property type="protein sequence ID" value="NKG21651.1"/>
    <property type="molecule type" value="Genomic_DNA"/>
</dbReference>
<organism evidence="2 3">
    <name type="scientific">Paeniglutamicibacter terrestris</name>
    <dbReference type="NCBI Taxonomy" id="2723403"/>
    <lineage>
        <taxon>Bacteria</taxon>
        <taxon>Bacillati</taxon>
        <taxon>Actinomycetota</taxon>
        <taxon>Actinomycetes</taxon>
        <taxon>Micrococcales</taxon>
        <taxon>Micrococcaceae</taxon>
        <taxon>Paeniglutamicibacter</taxon>
    </lineage>
</organism>
<sequence length="154" mass="17421">MSDQHPSLHPSEALKALAEVERASISMAEKAEPSRLFMISLVAIISTVMALIHAVPWGVSLSILGLGIPLSIWYFMTMRKRPKPRTILSHSGPYMRYALLMVLVTQAGRFWEAHLWWEIGAKWIAVFVLLHFCISRMRIAAIKSRVKDANEHSV</sequence>
<gene>
    <name evidence="2" type="ORF">HED64_13170</name>
</gene>
<evidence type="ECO:0000313" key="3">
    <source>
        <dbReference type="Proteomes" id="UP000746595"/>
    </source>
</evidence>
<keyword evidence="1" id="KW-0812">Transmembrane</keyword>
<feature type="transmembrane region" description="Helical" evidence="1">
    <location>
        <begin position="36"/>
        <end position="53"/>
    </location>
</feature>